<dbReference type="OrthoDB" id="10268057at2759"/>
<dbReference type="AlphaFoldDB" id="A0A836GX32"/>
<dbReference type="EMBL" id="JAFEUZ010000015">
    <property type="protein sequence ID" value="KAG5482881.1"/>
    <property type="molecule type" value="Genomic_DNA"/>
</dbReference>
<dbReference type="InterPro" id="IPR026082">
    <property type="entry name" value="ABCA"/>
</dbReference>
<reference evidence="3" key="1">
    <citation type="journal article" date="2021" name="Microbiol. Resour. Announc.">
        <title>LGAAP: Leishmaniinae Genome Assembly and Annotation Pipeline.</title>
        <authorList>
            <person name="Almutairi H."/>
            <person name="Urbaniak M.D."/>
            <person name="Bates M.D."/>
            <person name="Jariyapan N."/>
            <person name="Kwakye-Nuako G."/>
            <person name="Thomaz-Soccol V."/>
            <person name="Al-Salem W.S."/>
            <person name="Dillon R.J."/>
            <person name="Bates P.A."/>
            <person name="Gatherer D."/>
        </authorList>
    </citation>
    <scope>NUCLEOTIDE SEQUENCE [LARGE SCALE GENOMIC DNA]</scope>
</reference>
<evidence type="ECO:0000313" key="3">
    <source>
        <dbReference type="Proteomes" id="UP000673552"/>
    </source>
</evidence>
<protein>
    <recommendedName>
        <fullName evidence="1">ABC transporter domain-containing protein</fullName>
    </recommendedName>
</protein>
<dbReference type="PANTHER" id="PTHR19229:SF262">
    <property type="entry name" value="TRANSPORTER, PUTATIVE-RELATED"/>
    <property type="match status" value="1"/>
</dbReference>
<dbReference type="InterPro" id="IPR027417">
    <property type="entry name" value="P-loop_NTPase"/>
</dbReference>
<comment type="caution">
    <text evidence="2">The sequence shown here is derived from an EMBL/GenBank/DDBJ whole genome shotgun (WGS) entry which is preliminary data.</text>
</comment>
<name>A0A836GX32_9TRYP</name>
<dbReference type="GO" id="GO:0016020">
    <property type="term" value="C:membrane"/>
    <property type="evidence" value="ECO:0007669"/>
    <property type="project" value="InterPro"/>
</dbReference>
<dbReference type="PROSITE" id="PS50893">
    <property type="entry name" value="ABC_TRANSPORTER_2"/>
    <property type="match status" value="1"/>
</dbReference>
<organism evidence="2 3">
    <name type="scientific">Leishmania martiniquensis</name>
    <dbReference type="NCBI Taxonomy" id="1580590"/>
    <lineage>
        <taxon>Eukaryota</taxon>
        <taxon>Discoba</taxon>
        <taxon>Euglenozoa</taxon>
        <taxon>Kinetoplastea</taxon>
        <taxon>Metakinetoplastina</taxon>
        <taxon>Trypanosomatida</taxon>
        <taxon>Trypanosomatidae</taxon>
        <taxon>Leishmaniinae</taxon>
        <taxon>Leishmania</taxon>
    </lineage>
</organism>
<gene>
    <name evidence="2" type="ORF">LSCM1_06915</name>
</gene>
<evidence type="ECO:0000313" key="2">
    <source>
        <dbReference type="EMBL" id="KAG5482881.1"/>
    </source>
</evidence>
<dbReference type="GeneID" id="92516828"/>
<dbReference type="InterPro" id="IPR003439">
    <property type="entry name" value="ABC_transporter-like_ATP-bd"/>
</dbReference>
<keyword evidence="3" id="KW-1185">Reference proteome</keyword>
<reference evidence="3" key="2">
    <citation type="journal article" date="2021" name="Sci. Data">
        <title>Chromosome-scale genome sequencing, assembly and annotation of six genomes from subfamily Leishmaniinae.</title>
        <authorList>
            <person name="Almutairi H."/>
            <person name="Urbaniak M.D."/>
            <person name="Bates M.D."/>
            <person name="Jariyapan N."/>
            <person name="Kwakye-Nuako G."/>
            <person name="Thomaz Soccol V."/>
            <person name="Al-Salem W.S."/>
            <person name="Dillon R.J."/>
            <person name="Bates P.A."/>
            <person name="Gatherer D."/>
        </authorList>
    </citation>
    <scope>NUCLEOTIDE SEQUENCE [LARGE SCALE GENOMIC DNA]</scope>
</reference>
<dbReference type="KEGG" id="lmat:92516828"/>
<dbReference type="GO" id="GO:0140359">
    <property type="term" value="F:ABC-type transporter activity"/>
    <property type="evidence" value="ECO:0007669"/>
    <property type="project" value="InterPro"/>
</dbReference>
<evidence type="ECO:0000259" key="1">
    <source>
        <dbReference type="PROSITE" id="PS50893"/>
    </source>
</evidence>
<dbReference type="Pfam" id="PF00005">
    <property type="entry name" value="ABC_tran"/>
    <property type="match status" value="1"/>
</dbReference>
<sequence>MHSEVFDFLDTNGAGKSTVLSIITQEQLPTGGRAYVCGNDVVRERHHAARCLGYCLQFGACLGLLTLTGHLRLYAMVRGVPVGQLGSLVTSLPAIRNLTEYRHVFACQLLGGSPCKLNVAIALISAPKVVCLDEPASRMDPLARQQRWRVLDRVPRKSSIILMTHHLEEAEALADCVGIMVDSALRRLGDLPHLKHKYARNAYELTLRVSP</sequence>
<dbReference type="GO" id="GO:0005524">
    <property type="term" value="F:ATP binding"/>
    <property type="evidence" value="ECO:0007669"/>
    <property type="project" value="InterPro"/>
</dbReference>
<dbReference type="Gene3D" id="3.40.50.300">
    <property type="entry name" value="P-loop containing nucleotide triphosphate hydrolases"/>
    <property type="match status" value="1"/>
</dbReference>
<dbReference type="RefSeq" id="XP_067179987.1">
    <property type="nucleotide sequence ID" value="XM_067324316.1"/>
</dbReference>
<dbReference type="SUPFAM" id="SSF52540">
    <property type="entry name" value="P-loop containing nucleoside triphosphate hydrolases"/>
    <property type="match status" value="1"/>
</dbReference>
<dbReference type="GO" id="GO:0005319">
    <property type="term" value="F:lipid transporter activity"/>
    <property type="evidence" value="ECO:0007669"/>
    <property type="project" value="TreeGrafter"/>
</dbReference>
<dbReference type="GO" id="GO:0016887">
    <property type="term" value="F:ATP hydrolysis activity"/>
    <property type="evidence" value="ECO:0007669"/>
    <property type="project" value="InterPro"/>
</dbReference>
<dbReference type="Proteomes" id="UP000673552">
    <property type="component" value="Unassembled WGS sequence"/>
</dbReference>
<dbReference type="PANTHER" id="PTHR19229">
    <property type="entry name" value="ATP-BINDING CASSETTE TRANSPORTER SUBFAMILY A ABCA"/>
    <property type="match status" value="1"/>
</dbReference>
<accession>A0A836GX32</accession>
<proteinExistence type="predicted"/>
<feature type="domain" description="ABC transporter" evidence="1">
    <location>
        <begin position="1"/>
        <end position="207"/>
    </location>
</feature>